<protein>
    <submittedName>
        <fullName evidence="3">Uncharacterized protein</fullName>
    </submittedName>
</protein>
<reference evidence="3" key="2">
    <citation type="journal article" date="2022" name="Elife">
        <title>Obligate sexual reproduction of a homothallic fungus closely related to the Cryptococcus pathogenic species complex.</title>
        <authorList>
            <person name="Passer A.R."/>
            <person name="Clancey S.A."/>
            <person name="Shea T."/>
            <person name="David-Palma M."/>
            <person name="Averette A.F."/>
            <person name="Boekhout T."/>
            <person name="Porcel B.M."/>
            <person name="Nowrousian M."/>
            <person name="Cuomo C.A."/>
            <person name="Sun S."/>
            <person name="Heitman J."/>
            <person name="Coelho M.A."/>
        </authorList>
    </citation>
    <scope>NUCLEOTIDE SEQUENCE</scope>
    <source>
        <strain evidence="3">CBS 7841</strain>
    </source>
</reference>
<keyword evidence="4" id="KW-1185">Reference proteome</keyword>
<proteinExistence type="predicted"/>
<evidence type="ECO:0000256" key="2">
    <source>
        <dbReference type="SAM" id="Phobius"/>
    </source>
</evidence>
<feature type="region of interest" description="Disordered" evidence="1">
    <location>
        <begin position="287"/>
        <end position="312"/>
    </location>
</feature>
<reference evidence="3" key="1">
    <citation type="submission" date="2016-06" db="EMBL/GenBank/DDBJ databases">
        <authorList>
            <person name="Cuomo C."/>
            <person name="Litvintseva A."/>
            <person name="Heitman J."/>
            <person name="Chen Y."/>
            <person name="Sun S."/>
            <person name="Springer D."/>
            <person name="Dromer F."/>
            <person name="Young S."/>
            <person name="Zeng Q."/>
            <person name="Chapman S."/>
            <person name="Gujja S."/>
            <person name="Saif S."/>
            <person name="Birren B."/>
        </authorList>
    </citation>
    <scope>NUCLEOTIDE SEQUENCE</scope>
    <source>
        <strain evidence="3">CBS 7841</strain>
    </source>
</reference>
<organism evidence="3 4">
    <name type="scientific">Cryptococcus depauperatus CBS 7841</name>
    <dbReference type="NCBI Taxonomy" id="1295531"/>
    <lineage>
        <taxon>Eukaryota</taxon>
        <taxon>Fungi</taxon>
        <taxon>Dikarya</taxon>
        <taxon>Basidiomycota</taxon>
        <taxon>Agaricomycotina</taxon>
        <taxon>Tremellomycetes</taxon>
        <taxon>Tremellales</taxon>
        <taxon>Cryptococcaceae</taxon>
        <taxon>Cryptococcus</taxon>
    </lineage>
</organism>
<keyword evidence="2" id="KW-0472">Membrane</keyword>
<name>A0AAJ8JNH5_9TREE</name>
<dbReference type="EMBL" id="CP143784">
    <property type="protein sequence ID" value="WVN85481.1"/>
    <property type="molecule type" value="Genomic_DNA"/>
</dbReference>
<feature type="transmembrane region" description="Helical" evidence="2">
    <location>
        <begin position="318"/>
        <end position="339"/>
    </location>
</feature>
<evidence type="ECO:0000313" key="3">
    <source>
        <dbReference type="EMBL" id="WVN85481.1"/>
    </source>
</evidence>
<dbReference type="AlphaFoldDB" id="A0AAJ8JNH5"/>
<dbReference type="GeneID" id="91084842"/>
<dbReference type="Gene3D" id="2.60.120.260">
    <property type="entry name" value="Galactose-binding domain-like"/>
    <property type="match status" value="1"/>
</dbReference>
<gene>
    <name evidence="3" type="ORF">L203_100627</name>
</gene>
<reference evidence="3" key="3">
    <citation type="submission" date="2024-01" db="EMBL/GenBank/DDBJ databases">
        <authorList>
            <person name="Coelho M.A."/>
            <person name="David-Palma M."/>
            <person name="Shea T."/>
            <person name="Sun S."/>
            <person name="Cuomo C.A."/>
            <person name="Heitman J."/>
        </authorList>
    </citation>
    <scope>NUCLEOTIDE SEQUENCE</scope>
    <source>
        <strain evidence="3">CBS 7841</strain>
    </source>
</reference>
<dbReference type="Proteomes" id="UP000094043">
    <property type="component" value="Chromosome 1"/>
</dbReference>
<evidence type="ECO:0000256" key="1">
    <source>
        <dbReference type="SAM" id="MobiDB-lite"/>
    </source>
</evidence>
<dbReference type="RefSeq" id="XP_066066181.1">
    <property type="nucleotide sequence ID" value="XM_066210084.1"/>
</dbReference>
<keyword evidence="2" id="KW-1133">Transmembrane helix</keyword>
<accession>A0AAJ8JNH5</accession>
<dbReference type="KEGG" id="cdep:91084842"/>
<keyword evidence="2" id="KW-0812">Transmembrane</keyword>
<evidence type="ECO:0000313" key="4">
    <source>
        <dbReference type="Proteomes" id="UP000094043"/>
    </source>
</evidence>
<sequence length="394" mass="41502">MSLSHLWISDASPLFFYSPAEAYFAGKGLNAWVGHIGSESSAGAATGGNTPTFHSTKGKAGVILPLIYATNFAPIFSELDSHHVVFSQNSDPDTPWKSGQNWTSYPNEFKPQTFTLTVECKEGGASGCDQDFRFQGAWVETHLGPNIVTLDDSSPLVKYSGFAPVVSNNTAVQVSSADQNSTLSMTTTAGATAQVMFKGASITVTGVVCPTCSTYTVNLDSTKATYDSSNNATVHDTLLFFATNLDTSTTHTLQIEAQGGGLVIDGFTAFGPKRGVGFIGNIGGETTTLGPTPTGKLNSNSSSSDSAAPANDGGPSNVGVIIGAILGSLAGLVILWYIYRRVAGPKKPPKNKDLNSWDEANLLQNMKNEGVHITTAANQRYVYPGLIAHSQLKK</sequence>